<dbReference type="EMBL" id="JAWJWF010000003">
    <property type="protein sequence ID" value="KAK6635012.1"/>
    <property type="molecule type" value="Genomic_DNA"/>
</dbReference>
<proteinExistence type="predicted"/>
<accession>A0ABR1B6C5</accession>
<keyword evidence="2" id="KW-1185">Reference proteome</keyword>
<sequence>MLVGPRDGVPAVLERSPVTSKTWKVSRFKRKSMRTLRDDQVRREVSLTGKQRHEIRHRKGVEKENGVTGEGHTTLGYQVPQAPKKVVKGNHQKVIFIEPNYSICNVKGKSKGRWGHSRSESYPTHLRVHTIEKEQLVGWLAGWLTDDKQTLDCLSVLSGEMSVIGK</sequence>
<reference evidence="1 2" key="1">
    <citation type="submission" date="2023-09" db="EMBL/GenBank/DDBJ databases">
        <title>Genomes of two closely related lineages of the louse Polyplax serrata with different host specificities.</title>
        <authorList>
            <person name="Martinu J."/>
            <person name="Tarabai H."/>
            <person name="Stefka J."/>
            <person name="Hypsa V."/>
        </authorList>
    </citation>
    <scope>NUCLEOTIDE SEQUENCE [LARGE SCALE GENOMIC DNA]</scope>
    <source>
        <strain evidence="1">98ZLc_SE</strain>
    </source>
</reference>
<gene>
    <name evidence="1" type="ORF">RUM44_000261</name>
</gene>
<evidence type="ECO:0000313" key="2">
    <source>
        <dbReference type="Proteomes" id="UP001359485"/>
    </source>
</evidence>
<name>A0ABR1B6C5_POLSC</name>
<organism evidence="1 2">
    <name type="scientific">Polyplax serrata</name>
    <name type="common">Common mouse louse</name>
    <dbReference type="NCBI Taxonomy" id="468196"/>
    <lineage>
        <taxon>Eukaryota</taxon>
        <taxon>Metazoa</taxon>
        <taxon>Ecdysozoa</taxon>
        <taxon>Arthropoda</taxon>
        <taxon>Hexapoda</taxon>
        <taxon>Insecta</taxon>
        <taxon>Pterygota</taxon>
        <taxon>Neoptera</taxon>
        <taxon>Paraneoptera</taxon>
        <taxon>Psocodea</taxon>
        <taxon>Troctomorpha</taxon>
        <taxon>Phthiraptera</taxon>
        <taxon>Anoplura</taxon>
        <taxon>Polyplacidae</taxon>
        <taxon>Polyplax</taxon>
    </lineage>
</organism>
<comment type="caution">
    <text evidence="1">The sequence shown here is derived from an EMBL/GenBank/DDBJ whole genome shotgun (WGS) entry which is preliminary data.</text>
</comment>
<evidence type="ECO:0000313" key="1">
    <source>
        <dbReference type="EMBL" id="KAK6635012.1"/>
    </source>
</evidence>
<protein>
    <submittedName>
        <fullName evidence="1">Uncharacterized protein</fullName>
    </submittedName>
</protein>
<dbReference type="Proteomes" id="UP001359485">
    <property type="component" value="Unassembled WGS sequence"/>
</dbReference>